<keyword evidence="3" id="KW-1185">Reference proteome</keyword>
<gene>
    <name evidence="2" type="ORF">BgAZ_304610</name>
</gene>
<dbReference type="Proteomes" id="UP001230268">
    <property type="component" value="Unassembled WGS sequence"/>
</dbReference>
<comment type="caution">
    <text evidence="2">The sequence shown here is derived from an EMBL/GenBank/DDBJ whole genome shotgun (WGS) entry which is preliminary data.</text>
</comment>
<feature type="transmembrane region" description="Helical" evidence="1">
    <location>
        <begin position="290"/>
        <end position="310"/>
    </location>
</feature>
<accession>A0AAD8LNX7</accession>
<evidence type="ECO:0000256" key="1">
    <source>
        <dbReference type="SAM" id="Phobius"/>
    </source>
</evidence>
<keyword evidence="1" id="KW-0812">Transmembrane</keyword>
<evidence type="ECO:0000313" key="2">
    <source>
        <dbReference type="EMBL" id="KAK1442943.1"/>
    </source>
</evidence>
<proteinExistence type="predicted"/>
<reference evidence="2" key="1">
    <citation type="submission" date="2023-08" db="EMBL/GenBank/DDBJ databases">
        <title>Draft sequence of the Babesia gibsoni genome.</title>
        <authorList>
            <person name="Yamagishi J.Y."/>
            <person name="Xuan X.X."/>
        </authorList>
    </citation>
    <scope>NUCLEOTIDE SEQUENCE</scope>
    <source>
        <strain evidence="2">Azabu</strain>
    </source>
</reference>
<dbReference type="EMBL" id="JAVEPI010000003">
    <property type="protein sequence ID" value="KAK1442943.1"/>
    <property type="molecule type" value="Genomic_DNA"/>
</dbReference>
<name>A0AAD8LNX7_BABGI</name>
<protein>
    <submittedName>
        <fullName evidence="2">Uncharacterized protein</fullName>
    </submittedName>
</protein>
<organism evidence="2 3">
    <name type="scientific">Babesia gibsoni</name>
    <dbReference type="NCBI Taxonomy" id="33632"/>
    <lineage>
        <taxon>Eukaryota</taxon>
        <taxon>Sar</taxon>
        <taxon>Alveolata</taxon>
        <taxon>Apicomplexa</taxon>
        <taxon>Aconoidasida</taxon>
        <taxon>Piroplasmida</taxon>
        <taxon>Babesiidae</taxon>
        <taxon>Babesia</taxon>
    </lineage>
</organism>
<dbReference type="AlphaFoldDB" id="A0AAD8LNX7"/>
<sequence length="350" mass="39369">MYIRRFSTLSHAYIGDFSRLTPPSWRPLGGVGRHFATVPSPLTFAFADRTVTLEFRGIPYTVRGRGSNNGHEPYRVALEEACSAALSCDTLMLGLGDHEMNTVNSYVERKHMDGMPPNKGRELKDVKHVLKYYKHYIEVARSSAALGINSTGIGRSKSSEAASFGEAASRNRVEVLRLLSLYLRKGNVLKDRDVLEEFKLVAPSIYSAVVSEGALYSFCRLHEYIYNIETNPLLKRKNLKFLVAVDEWILAELASLAHTKLPKLTSEKSPPMIDILTAIDNRSRKGWSRFLIEFVIMPMFAIVFTISYQLRLFMAGGKAQGRTPSTMLGDKGYGYFWGNTSQVMDDESRD</sequence>
<evidence type="ECO:0000313" key="3">
    <source>
        <dbReference type="Proteomes" id="UP001230268"/>
    </source>
</evidence>
<keyword evidence="1" id="KW-1133">Transmembrane helix</keyword>
<keyword evidence="1" id="KW-0472">Membrane</keyword>